<dbReference type="InterPro" id="IPR036021">
    <property type="entry name" value="Tungsten_al_ferr_oxy-like_C"/>
</dbReference>
<dbReference type="Gene3D" id="1.10.569.10">
    <property type="entry name" value="Aldehyde Ferredoxin Oxidoreductase Protein, subunit A, domain 2"/>
    <property type="match status" value="1"/>
</dbReference>
<comment type="cofactor">
    <cofactor evidence="1">
        <name>[4Fe-4S] cluster</name>
        <dbReference type="ChEBI" id="CHEBI:49883"/>
    </cofactor>
</comment>
<dbReference type="GO" id="GO:0009055">
    <property type="term" value="F:electron transfer activity"/>
    <property type="evidence" value="ECO:0007669"/>
    <property type="project" value="InterPro"/>
</dbReference>
<keyword evidence="3" id="KW-0004">4Fe-4S</keyword>
<gene>
    <name evidence="10" type="ORF">OdinLCB4_000545</name>
</gene>
<keyword evidence="4" id="KW-0479">Metal-binding</keyword>
<evidence type="ECO:0000256" key="5">
    <source>
        <dbReference type="ARBA" id="ARBA00023002"/>
    </source>
</evidence>
<dbReference type="Pfam" id="PF01314">
    <property type="entry name" value="AFOR_C"/>
    <property type="match status" value="1"/>
</dbReference>
<dbReference type="Gene3D" id="1.10.599.10">
    <property type="entry name" value="Aldehyde Ferredoxin Oxidoreductase Protein, subunit A, domain 3"/>
    <property type="match status" value="1"/>
</dbReference>
<evidence type="ECO:0000256" key="8">
    <source>
        <dbReference type="ARBA" id="ARBA00049934"/>
    </source>
</evidence>
<dbReference type="SMART" id="SM00790">
    <property type="entry name" value="AFOR_N"/>
    <property type="match status" value="1"/>
</dbReference>
<dbReference type="GO" id="GO:0051539">
    <property type="term" value="F:4 iron, 4 sulfur cluster binding"/>
    <property type="evidence" value="ECO:0007669"/>
    <property type="project" value="UniProtKB-KW"/>
</dbReference>
<evidence type="ECO:0000256" key="6">
    <source>
        <dbReference type="ARBA" id="ARBA00023004"/>
    </source>
</evidence>
<evidence type="ECO:0000256" key="7">
    <source>
        <dbReference type="ARBA" id="ARBA00023014"/>
    </source>
</evidence>
<dbReference type="PANTHER" id="PTHR30038">
    <property type="entry name" value="ALDEHYDE FERREDOXIN OXIDOREDUCTASE"/>
    <property type="match status" value="1"/>
</dbReference>
<reference evidence="10" key="2">
    <citation type="journal article" date="2022" name="Nat. Microbiol.">
        <title>A closed Candidatus Odinarchaeum chromosome exposes Asgard archaeal viruses.</title>
        <authorList>
            <person name="Tamarit D."/>
            <person name="Caceres E.F."/>
            <person name="Krupovic M."/>
            <person name="Nijland R."/>
            <person name="Eme L."/>
            <person name="Robinson N.P."/>
            <person name="Ettema T.J.G."/>
        </authorList>
    </citation>
    <scope>NUCLEOTIDE SEQUENCE</scope>
    <source>
        <strain evidence="10">LCB_4</strain>
    </source>
</reference>
<sequence>MLNKILVVDLTKRNYNQLILDRKAAFEYLGGLGLASRYLYENITPAVNPFSPQAVLALFTSVLEDKFMGSRRFGVFFKSPLTGIVGETYVNGSVSESLKNLGYIGIVIQGSSDQPTWLLINESDVIFHDANSLWGADAASTCIEIRKEVKSKNLGVLSIGPAGENLVRYASIIVDGKYMAPRCGGGAVMGSKNLKAIAVDNPISESENENKIKEAGLIIDRIRSAQMEKDRIALTGDLALIELANERGVFPTRYWRYGVSDNYLNFNASKIASSILEEREGCGDCPIKCRFICRDPSGKLGEKYHLTYETVNAFAGLCGLVNVEDIACMNGLCYRLGVDPASLGNMISFAIELASKRKLKKDHAIDYGDLEGIKRLAEQICYRGEFGFYFSDGLRIAAKKLSYSGPLIEIKGLEPIGLDPRGLNLYPLLLGVSESGGSHGSLSLFSEELKSGFDKYLRRFDISEVIELTHKICLINTLMLCDVISPYLDLPLISDMVTTILGIQYSTTTLKIISEKIIRLNRSFLAREGLRKKDDILPEIFYEQPLLTGVSKGKVLDYDKFVNKLEEYYSRLALDKEWSSTKKGNF</sequence>
<dbReference type="EMBL" id="CP091871">
    <property type="protein sequence ID" value="WEU40455.1"/>
    <property type="molecule type" value="Genomic_DNA"/>
</dbReference>
<dbReference type="AlphaFoldDB" id="A0AAF0D2F7"/>
<evidence type="ECO:0000313" key="10">
    <source>
        <dbReference type="EMBL" id="WEU40455.1"/>
    </source>
</evidence>
<accession>A0AAF0D2F7</accession>
<protein>
    <recommendedName>
        <fullName evidence="9">Aldehyde ferredoxin oxidoreductase N-terminal domain-containing protein</fullName>
    </recommendedName>
</protein>
<dbReference type="InterPro" id="IPR051919">
    <property type="entry name" value="W-dependent_AOR"/>
</dbReference>
<keyword evidence="6" id="KW-0408">Iron</keyword>
<keyword evidence="7" id="KW-0411">Iron-sulfur</keyword>
<evidence type="ECO:0000256" key="2">
    <source>
        <dbReference type="ARBA" id="ARBA00011032"/>
    </source>
</evidence>
<dbReference type="InterPro" id="IPR013983">
    <property type="entry name" value="Ald_Fedxn_OxRdtase_N"/>
</dbReference>
<evidence type="ECO:0000256" key="1">
    <source>
        <dbReference type="ARBA" id="ARBA00001966"/>
    </source>
</evidence>
<dbReference type="GO" id="GO:0046872">
    <property type="term" value="F:metal ion binding"/>
    <property type="evidence" value="ECO:0007669"/>
    <property type="project" value="UniProtKB-KW"/>
</dbReference>
<dbReference type="Pfam" id="PF02730">
    <property type="entry name" value="AFOR_N"/>
    <property type="match status" value="1"/>
</dbReference>
<comment type="cofactor">
    <cofactor evidence="8">
        <name>tungstopterin</name>
        <dbReference type="ChEBI" id="CHEBI:30402"/>
    </cofactor>
</comment>
<evidence type="ECO:0000256" key="4">
    <source>
        <dbReference type="ARBA" id="ARBA00022723"/>
    </source>
</evidence>
<reference evidence="10" key="1">
    <citation type="journal article" date="2017" name="Nature">
        <title>Asgard archaea illuminate the origin of eukaryotic cellular complexity.</title>
        <authorList>
            <person name="Zaremba-Niedzwiedzka K."/>
            <person name="Caceres E.F."/>
            <person name="Saw J.H."/>
            <person name="Backstrom D."/>
            <person name="Juzokaite L."/>
            <person name="Vancaester E."/>
            <person name="Seitz K.W."/>
            <person name="Anantharaman K."/>
            <person name="Starnawski P."/>
            <person name="Kjeldsen K.U."/>
            <person name="Scott M.B."/>
            <person name="Nunoura T."/>
            <person name="Banfield J.F."/>
            <person name="Schramm A."/>
            <person name="Baker B.J."/>
            <person name="Spang A."/>
            <person name="Ettema T.J.G."/>
        </authorList>
    </citation>
    <scope>NUCLEOTIDE SEQUENCE</scope>
    <source>
        <strain evidence="10">LCB_4</strain>
    </source>
</reference>
<dbReference type="InterPro" id="IPR001203">
    <property type="entry name" value="OxRdtase_Ald_Fedxn_C"/>
</dbReference>
<evidence type="ECO:0000259" key="9">
    <source>
        <dbReference type="SMART" id="SM00790"/>
    </source>
</evidence>
<organism evidence="10 11">
    <name type="scientific">Odinarchaeota yellowstonii (strain LCB_4)</name>
    <dbReference type="NCBI Taxonomy" id="1841599"/>
    <lineage>
        <taxon>Archaea</taxon>
        <taxon>Promethearchaeati</taxon>
        <taxon>Candidatus Odinarchaeota</taxon>
        <taxon>Candidatus Odinarchaeia</taxon>
        <taxon>Candidatus Odinarchaeales</taxon>
        <taxon>Candidatus Odinarchaeaceae</taxon>
        <taxon>Candidatus Odinarchaeum</taxon>
    </lineage>
</organism>
<dbReference type="SUPFAM" id="SSF56228">
    <property type="entry name" value="Aldehyde ferredoxin oxidoreductase, N-terminal domain"/>
    <property type="match status" value="1"/>
</dbReference>
<dbReference type="InterPro" id="IPR036503">
    <property type="entry name" value="Ald_Fedxn_OxRdtase_N_sf"/>
</dbReference>
<keyword evidence="5" id="KW-0560">Oxidoreductase</keyword>
<feature type="domain" description="Aldehyde ferredoxin oxidoreductase N-terminal" evidence="9">
    <location>
        <begin position="1"/>
        <end position="202"/>
    </location>
</feature>
<dbReference type="KEGG" id="oyw:OdinLCB4_000545"/>
<name>A0AAF0D2F7_ODILC</name>
<dbReference type="Proteomes" id="UP000186851">
    <property type="component" value="Chromosome"/>
</dbReference>
<dbReference type="GO" id="GO:0016625">
    <property type="term" value="F:oxidoreductase activity, acting on the aldehyde or oxo group of donors, iron-sulfur protein as acceptor"/>
    <property type="evidence" value="ECO:0007669"/>
    <property type="project" value="InterPro"/>
</dbReference>
<dbReference type="Gene3D" id="3.60.9.10">
    <property type="entry name" value="Aldehyde ferredoxin oxidoreductase, N-terminal domain"/>
    <property type="match status" value="1"/>
</dbReference>
<dbReference type="PANTHER" id="PTHR30038:SF0">
    <property type="entry name" value="TUNGSTEN-CONTAINING ALDEHYDE FERREDOXIN OXIDOREDUCTASE"/>
    <property type="match status" value="1"/>
</dbReference>
<dbReference type="SUPFAM" id="SSF48310">
    <property type="entry name" value="Aldehyde ferredoxin oxidoreductase, C-terminal domains"/>
    <property type="match status" value="1"/>
</dbReference>
<comment type="similarity">
    <text evidence="2">Belongs to the AOR/FOR family.</text>
</comment>
<proteinExistence type="inferred from homology"/>
<evidence type="ECO:0000256" key="3">
    <source>
        <dbReference type="ARBA" id="ARBA00022485"/>
    </source>
</evidence>
<evidence type="ECO:0000313" key="11">
    <source>
        <dbReference type="Proteomes" id="UP000186851"/>
    </source>
</evidence>
<dbReference type="InterPro" id="IPR013985">
    <property type="entry name" value="Ald_Fedxn_OxRdtase_dom3"/>
</dbReference>
<dbReference type="InterPro" id="IPR013984">
    <property type="entry name" value="Ald_Fedxn_OxRdtase_dom2"/>
</dbReference>